<evidence type="ECO:0000256" key="2">
    <source>
        <dbReference type="PROSITE-ProRule" id="PRU00169"/>
    </source>
</evidence>
<proteinExistence type="predicted"/>
<dbReference type="SUPFAM" id="SSF103196">
    <property type="entry name" value="Roadblock/LC7 domain"/>
    <property type="match status" value="1"/>
</dbReference>
<evidence type="ECO:0000256" key="1">
    <source>
        <dbReference type="ARBA" id="ARBA00022553"/>
    </source>
</evidence>
<dbReference type="SUPFAM" id="SSF52172">
    <property type="entry name" value="CheY-like"/>
    <property type="match status" value="1"/>
</dbReference>
<evidence type="ECO:0000259" key="3">
    <source>
        <dbReference type="PROSITE" id="PS50110"/>
    </source>
</evidence>
<dbReference type="InterPro" id="IPR025497">
    <property type="entry name" value="PatA-like_N"/>
</dbReference>
<evidence type="ECO:0000313" key="4">
    <source>
        <dbReference type="EMBL" id="HGY55596.1"/>
    </source>
</evidence>
<sequence>MKEKRVLVVDDEEDLTWSISRHLAKDKDKYELITVNNALAALDILSQVPVNVVVSDIRMPEISGLDLLLEIRKNYPDTKVIIMTAYGSSEVQQEANARGCFKYIEKPFEIQELRQMILDGVEDKKGFEGRISDMHLSDLIQMHCLGRLTNALHVQKDQYIGVIYFENGDIIHAVVDNKEGEEAFYEILSWEGGSFSVQRGAKAPKETILKGWQTLLLEGLRRLDESRSPQVQEFEEENQKKQQRMRSVLERLSDVKGFILCAVFDSEGFPLNSVINEAYKQNIKLSEIAPSIAKLHKQIEFTAVDLNMDESKEMILLLKEGFCVISNLPEKRAYLLFLADQTSNLALLRMRIKSELKDLIEAL</sequence>
<organism evidence="4">
    <name type="scientific">Caldithrix abyssi</name>
    <dbReference type="NCBI Taxonomy" id="187145"/>
    <lineage>
        <taxon>Bacteria</taxon>
        <taxon>Pseudomonadati</taxon>
        <taxon>Calditrichota</taxon>
        <taxon>Calditrichia</taxon>
        <taxon>Calditrichales</taxon>
        <taxon>Calditrichaceae</taxon>
        <taxon>Caldithrix</taxon>
    </lineage>
</organism>
<comment type="caution">
    <text evidence="4">The sequence shown here is derived from an EMBL/GenBank/DDBJ whole genome shotgun (WGS) entry which is preliminary data.</text>
</comment>
<feature type="modified residue" description="4-aspartylphosphate" evidence="2">
    <location>
        <position position="56"/>
    </location>
</feature>
<dbReference type="Gene3D" id="3.30.450.30">
    <property type="entry name" value="Dynein light chain 2a, cytoplasmic"/>
    <property type="match status" value="1"/>
</dbReference>
<protein>
    <submittedName>
        <fullName evidence="4">Response regulator</fullName>
    </submittedName>
</protein>
<dbReference type="SMART" id="SM00448">
    <property type="entry name" value="REC"/>
    <property type="match status" value="1"/>
</dbReference>
<dbReference type="InterPro" id="IPR050595">
    <property type="entry name" value="Bact_response_regulator"/>
</dbReference>
<dbReference type="PANTHER" id="PTHR44591:SF19">
    <property type="entry name" value="TWO-COMPONENT RESPONSE REGULATOR-RELATED"/>
    <property type="match status" value="1"/>
</dbReference>
<dbReference type="Proteomes" id="UP000885779">
    <property type="component" value="Unassembled WGS sequence"/>
</dbReference>
<reference evidence="4" key="1">
    <citation type="journal article" date="2020" name="mSystems">
        <title>Genome- and Community-Level Interaction Insights into Carbon Utilization and Element Cycling Functions of Hydrothermarchaeota in Hydrothermal Sediment.</title>
        <authorList>
            <person name="Zhou Z."/>
            <person name="Liu Y."/>
            <person name="Xu W."/>
            <person name="Pan J."/>
            <person name="Luo Z.H."/>
            <person name="Li M."/>
        </authorList>
    </citation>
    <scope>NUCLEOTIDE SEQUENCE [LARGE SCALE GENOMIC DNA]</scope>
    <source>
        <strain evidence="4">HyVt-577</strain>
    </source>
</reference>
<feature type="domain" description="Response regulatory" evidence="3">
    <location>
        <begin position="5"/>
        <end position="121"/>
    </location>
</feature>
<dbReference type="PROSITE" id="PS50110">
    <property type="entry name" value="RESPONSE_REGULATORY"/>
    <property type="match status" value="1"/>
</dbReference>
<gene>
    <name evidence="4" type="ORF">ENK44_07850</name>
</gene>
<name>A0A7V4U060_CALAY</name>
<keyword evidence="1 2" id="KW-0597">Phosphoprotein</keyword>
<dbReference type="InterPro" id="IPR001789">
    <property type="entry name" value="Sig_transdc_resp-reg_receiver"/>
</dbReference>
<dbReference type="PANTHER" id="PTHR44591">
    <property type="entry name" value="STRESS RESPONSE REGULATOR PROTEIN 1"/>
    <property type="match status" value="1"/>
</dbReference>
<accession>A0A7V4U060</accession>
<dbReference type="InterPro" id="IPR011006">
    <property type="entry name" value="CheY-like_superfamily"/>
</dbReference>
<dbReference type="GO" id="GO:0000160">
    <property type="term" value="P:phosphorelay signal transduction system"/>
    <property type="evidence" value="ECO:0007669"/>
    <property type="project" value="InterPro"/>
</dbReference>
<dbReference type="EMBL" id="DRQG01000073">
    <property type="protein sequence ID" value="HGY55596.1"/>
    <property type="molecule type" value="Genomic_DNA"/>
</dbReference>
<dbReference type="AlphaFoldDB" id="A0A7V4U060"/>
<dbReference type="Gene3D" id="3.40.50.2300">
    <property type="match status" value="1"/>
</dbReference>
<dbReference type="Pfam" id="PF14332">
    <property type="entry name" value="DUF4388"/>
    <property type="match status" value="1"/>
</dbReference>
<dbReference type="Pfam" id="PF00072">
    <property type="entry name" value="Response_reg"/>
    <property type="match status" value="1"/>
</dbReference>